<gene>
    <name evidence="3" type="ORF">LX76_01210</name>
</gene>
<name>A0A2W7R7Q4_9RHOB</name>
<evidence type="ECO:0000256" key="1">
    <source>
        <dbReference type="SAM" id="Phobius"/>
    </source>
</evidence>
<keyword evidence="1" id="KW-1133">Transmembrane helix</keyword>
<feature type="transmembrane region" description="Helical" evidence="1">
    <location>
        <begin position="129"/>
        <end position="147"/>
    </location>
</feature>
<sequence>MTPPAEPRRSQRIVGIDVCRSIAILLAMLSHTLIEFGVFHFVGDAATVPRFLIQMAPVTFICLFGAMLEIVYKPRVEGPRRASALRQLYIRAVQCYLLYCLTIVVMVLVGDISVGYALRCILMLGASPYADILKFYALALLLAPALLSLRLRFGLAPVLGLGLGIQLLWPLLQQIPGPPLVFGREYLEMPLGFLYGGGEGVGGPSLLHGLSLVCIGMVLGHAVTRFLDPAPSGRRRGVMLLGGLFLLAVVASALMWDWSAPFATVQGIADMSLRNENHPIYFSLGLGFTIASVLLCVLALDVFQRSWGSRLQFMGKTSLFTFSFGNILLYASPDPHRGLATAALMAAVFFALICAQSYLFMRLMMPAAPDAPPAWKALTGRFQQLVRGLQQPISGAVDAVLSRRRAAPDVPPRNPA</sequence>
<feature type="domain" description="Heparan-alpha-glucosaminide N-acetyltransferase catalytic" evidence="2">
    <location>
        <begin position="12"/>
        <end position="155"/>
    </location>
</feature>
<feature type="transmembrane region" description="Helical" evidence="1">
    <location>
        <begin position="154"/>
        <end position="172"/>
    </location>
</feature>
<accession>A0A2W7R7Q4</accession>
<proteinExistence type="predicted"/>
<dbReference type="Pfam" id="PF07786">
    <property type="entry name" value="HGSNAT_cat"/>
    <property type="match status" value="1"/>
</dbReference>
<comment type="caution">
    <text evidence="3">The sequence shown here is derived from an EMBL/GenBank/DDBJ whole genome shotgun (WGS) entry which is preliminary data.</text>
</comment>
<feature type="transmembrane region" description="Helical" evidence="1">
    <location>
        <begin position="206"/>
        <end position="227"/>
    </location>
</feature>
<organism evidence="3 4">
    <name type="scientific">Cereibacter changlensis</name>
    <dbReference type="NCBI Taxonomy" id="402884"/>
    <lineage>
        <taxon>Bacteria</taxon>
        <taxon>Pseudomonadati</taxon>
        <taxon>Pseudomonadota</taxon>
        <taxon>Alphaproteobacteria</taxon>
        <taxon>Rhodobacterales</taxon>
        <taxon>Paracoccaceae</taxon>
        <taxon>Cereibacter</taxon>
    </lineage>
</organism>
<dbReference type="AlphaFoldDB" id="A0A2W7R7Q4"/>
<feature type="transmembrane region" description="Helical" evidence="1">
    <location>
        <begin position="93"/>
        <end position="117"/>
    </location>
</feature>
<dbReference type="EMBL" id="QKZS01000003">
    <property type="protein sequence ID" value="PZX56181.1"/>
    <property type="molecule type" value="Genomic_DNA"/>
</dbReference>
<evidence type="ECO:0000313" key="4">
    <source>
        <dbReference type="Proteomes" id="UP000249538"/>
    </source>
</evidence>
<keyword evidence="1" id="KW-0812">Transmembrane</keyword>
<dbReference type="InterPro" id="IPR012429">
    <property type="entry name" value="HGSNAT_cat"/>
</dbReference>
<evidence type="ECO:0000313" key="3">
    <source>
        <dbReference type="EMBL" id="PZX56181.1"/>
    </source>
</evidence>
<feature type="transmembrane region" description="Helical" evidence="1">
    <location>
        <begin position="280"/>
        <end position="301"/>
    </location>
</feature>
<feature type="transmembrane region" description="Helical" evidence="1">
    <location>
        <begin position="51"/>
        <end position="72"/>
    </location>
</feature>
<feature type="transmembrane region" description="Helical" evidence="1">
    <location>
        <begin position="338"/>
        <end position="360"/>
    </location>
</feature>
<reference evidence="3 4" key="1">
    <citation type="submission" date="2018-06" db="EMBL/GenBank/DDBJ databases">
        <title>Genomic Encyclopedia of Archaeal and Bacterial Type Strains, Phase II (KMG-II): from individual species to whole genera.</title>
        <authorList>
            <person name="Goeker M."/>
        </authorList>
    </citation>
    <scope>NUCLEOTIDE SEQUENCE [LARGE SCALE GENOMIC DNA]</scope>
    <source>
        <strain evidence="3 4">DSM 18774</strain>
    </source>
</reference>
<dbReference type="RefSeq" id="WP_111467288.1">
    <property type="nucleotide sequence ID" value="NZ_QKZS01000003.1"/>
</dbReference>
<feature type="transmembrane region" description="Helical" evidence="1">
    <location>
        <begin position="21"/>
        <end position="39"/>
    </location>
</feature>
<feature type="transmembrane region" description="Helical" evidence="1">
    <location>
        <begin position="239"/>
        <end position="260"/>
    </location>
</feature>
<protein>
    <submittedName>
        <fullName evidence="3">Uncharacterized protein DUF1624</fullName>
    </submittedName>
</protein>
<feature type="transmembrane region" description="Helical" evidence="1">
    <location>
        <begin position="313"/>
        <end position="332"/>
    </location>
</feature>
<keyword evidence="1" id="KW-0472">Membrane</keyword>
<evidence type="ECO:0000259" key="2">
    <source>
        <dbReference type="Pfam" id="PF07786"/>
    </source>
</evidence>
<dbReference type="Proteomes" id="UP000249538">
    <property type="component" value="Unassembled WGS sequence"/>
</dbReference>